<reference evidence="1 2" key="1">
    <citation type="journal article" date="2023" name="G3 (Bethesda)">
        <title>A chromosome-length genome assembly and annotation of blackberry (Rubus argutus, cv. 'Hillquist').</title>
        <authorList>
            <person name="Bruna T."/>
            <person name="Aryal R."/>
            <person name="Dudchenko O."/>
            <person name="Sargent D.J."/>
            <person name="Mead D."/>
            <person name="Buti M."/>
            <person name="Cavallini A."/>
            <person name="Hytonen T."/>
            <person name="Andres J."/>
            <person name="Pham M."/>
            <person name="Weisz D."/>
            <person name="Mascagni F."/>
            <person name="Usai G."/>
            <person name="Natali L."/>
            <person name="Bassil N."/>
            <person name="Fernandez G.E."/>
            <person name="Lomsadze A."/>
            <person name="Armour M."/>
            <person name="Olukolu B."/>
            <person name="Poorten T."/>
            <person name="Britton C."/>
            <person name="Davik J."/>
            <person name="Ashrafi H."/>
            <person name="Aiden E.L."/>
            <person name="Borodovsky M."/>
            <person name="Worthington M."/>
        </authorList>
    </citation>
    <scope>NUCLEOTIDE SEQUENCE [LARGE SCALE GENOMIC DNA]</scope>
    <source>
        <strain evidence="1">PI 553951</strain>
    </source>
</reference>
<comment type="caution">
    <text evidence="1">The sequence shown here is derived from an EMBL/GenBank/DDBJ whole genome shotgun (WGS) entry which is preliminary data.</text>
</comment>
<protein>
    <submittedName>
        <fullName evidence="1">Uncharacterized protein</fullName>
    </submittedName>
</protein>
<dbReference type="Proteomes" id="UP001457282">
    <property type="component" value="Unassembled WGS sequence"/>
</dbReference>
<name>A0AAW1WTJ1_RUBAR</name>
<evidence type="ECO:0000313" key="1">
    <source>
        <dbReference type="EMBL" id="KAK9927937.1"/>
    </source>
</evidence>
<evidence type="ECO:0000313" key="2">
    <source>
        <dbReference type="Proteomes" id="UP001457282"/>
    </source>
</evidence>
<dbReference type="EMBL" id="JBEDUW010000005">
    <property type="protein sequence ID" value="KAK9927937.1"/>
    <property type="molecule type" value="Genomic_DNA"/>
</dbReference>
<gene>
    <name evidence="1" type="ORF">M0R45_025097</name>
</gene>
<keyword evidence="2" id="KW-1185">Reference proteome</keyword>
<proteinExistence type="predicted"/>
<dbReference type="AlphaFoldDB" id="A0AAW1WTJ1"/>
<accession>A0AAW1WTJ1</accession>
<organism evidence="1 2">
    <name type="scientific">Rubus argutus</name>
    <name type="common">Southern blackberry</name>
    <dbReference type="NCBI Taxonomy" id="59490"/>
    <lineage>
        <taxon>Eukaryota</taxon>
        <taxon>Viridiplantae</taxon>
        <taxon>Streptophyta</taxon>
        <taxon>Embryophyta</taxon>
        <taxon>Tracheophyta</taxon>
        <taxon>Spermatophyta</taxon>
        <taxon>Magnoliopsida</taxon>
        <taxon>eudicotyledons</taxon>
        <taxon>Gunneridae</taxon>
        <taxon>Pentapetalae</taxon>
        <taxon>rosids</taxon>
        <taxon>fabids</taxon>
        <taxon>Rosales</taxon>
        <taxon>Rosaceae</taxon>
        <taxon>Rosoideae</taxon>
        <taxon>Rosoideae incertae sedis</taxon>
        <taxon>Rubus</taxon>
    </lineage>
</organism>
<sequence length="80" mass="8685">MKIKNQASAYSNGEGFSQFDKISIRKSSGLIKGITVAVWPGYRQDLVSQRQSGGVARKWLEVWFGVASPGSGLDSPRLAL</sequence>